<protein>
    <recommendedName>
        <fullName evidence="3">DUF1963 domain-containing protein</fullName>
    </recommendedName>
</protein>
<dbReference type="RefSeq" id="WP_217975688.1">
    <property type="nucleotide sequence ID" value="NZ_JAHTBI010000038.1"/>
</dbReference>
<proteinExistence type="predicted"/>
<dbReference type="Proteomes" id="UP001106592">
    <property type="component" value="Unassembled WGS sequence"/>
</dbReference>
<sequence>MKHLKVSSAVVELTEAHMAGGCRLAQEIEWPVDKEGRPLLHLLTMPAEWVELGAQGWISLFSPYCREDTFLHWEGLTAEGDNCSVVIYHDNDGVSRDAYNGFQTPPRRVFIEHDREPESSKDFRSRICSVVSWLQDKESVAGQACRVMLSGDDFDIGFPGDAGIFSDGVVYVFLNEKFSEKARPSVQGLMTFQFT</sequence>
<dbReference type="EMBL" id="JAHTBI010000038">
    <property type="protein sequence ID" value="MBV6287651.1"/>
    <property type="molecule type" value="Genomic_DNA"/>
</dbReference>
<keyword evidence="2" id="KW-1185">Reference proteome</keyword>
<reference evidence="1" key="2">
    <citation type="journal article" date="2023" name="Plant Pathol.">
        <title>Dismantling and reorganizing Pseudomonas marginalis sensu#lato.</title>
        <authorList>
            <person name="Sawada H."/>
            <person name="Fujikawa T."/>
            <person name="Satou M."/>
        </authorList>
    </citation>
    <scope>NUCLEOTIDE SEQUENCE</scope>
    <source>
        <strain evidence="1">MAFF 301350</strain>
    </source>
</reference>
<evidence type="ECO:0000313" key="1">
    <source>
        <dbReference type="EMBL" id="MBV6287651.1"/>
    </source>
</evidence>
<comment type="caution">
    <text evidence="1">The sequence shown here is derived from an EMBL/GenBank/DDBJ whole genome shotgun (WGS) entry which is preliminary data.</text>
</comment>
<name>A0A9Q2XK93_9PSED</name>
<accession>A0A9Q2XK93</accession>
<organism evidence="1 2">
    <name type="scientific">Pseudomonas aegrilactucae</name>
    <dbReference type="NCBI Taxonomy" id="2854028"/>
    <lineage>
        <taxon>Bacteria</taxon>
        <taxon>Pseudomonadati</taxon>
        <taxon>Pseudomonadota</taxon>
        <taxon>Gammaproteobacteria</taxon>
        <taxon>Pseudomonadales</taxon>
        <taxon>Pseudomonadaceae</taxon>
        <taxon>Pseudomonas</taxon>
    </lineage>
</organism>
<reference evidence="1" key="1">
    <citation type="journal article" date="2022" name="Int. J. Syst. Evol. Microbiol.">
        <title>Pseudomonas aegrilactucae sp. nov. and Pseudomonas morbosilactucae sp. nov., pathogens causing bacterial rot of lettuce in Japan.</title>
        <authorList>
            <person name="Sawada H."/>
            <person name="Fujikawa T."/>
            <person name="Satou M."/>
        </authorList>
    </citation>
    <scope>NUCLEOTIDE SEQUENCE</scope>
    <source>
        <strain evidence="1">MAFF 301350</strain>
    </source>
</reference>
<evidence type="ECO:0000313" key="2">
    <source>
        <dbReference type="Proteomes" id="UP001106592"/>
    </source>
</evidence>
<dbReference type="AlphaFoldDB" id="A0A9Q2XK93"/>
<gene>
    <name evidence="1" type="ORF">KUO17_11530</name>
</gene>
<evidence type="ECO:0008006" key="3">
    <source>
        <dbReference type="Google" id="ProtNLM"/>
    </source>
</evidence>